<evidence type="ECO:0000313" key="3">
    <source>
        <dbReference type="Proteomes" id="UP000765509"/>
    </source>
</evidence>
<evidence type="ECO:0000256" key="1">
    <source>
        <dbReference type="SAM" id="MobiDB-lite"/>
    </source>
</evidence>
<feature type="region of interest" description="Disordered" evidence="1">
    <location>
        <begin position="52"/>
        <end position="95"/>
    </location>
</feature>
<dbReference type="Proteomes" id="UP000765509">
    <property type="component" value="Unassembled WGS sequence"/>
</dbReference>
<reference evidence="2" key="1">
    <citation type="submission" date="2021-03" db="EMBL/GenBank/DDBJ databases">
        <title>Draft genome sequence of rust myrtle Austropuccinia psidii MF-1, a brazilian biotype.</title>
        <authorList>
            <person name="Quecine M.C."/>
            <person name="Pachon D.M.R."/>
            <person name="Bonatelli M.L."/>
            <person name="Correr F.H."/>
            <person name="Franceschini L.M."/>
            <person name="Leite T.F."/>
            <person name="Margarido G.R.A."/>
            <person name="Almeida C.A."/>
            <person name="Ferrarezi J.A."/>
            <person name="Labate C.A."/>
        </authorList>
    </citation>
    <scope>NUCLEOTIDE SEQUENCE</scope>
    <source>
        <strain evidence="2">MF-1</strain>
    </source>
</reference>
<proteinExistence type="predicted"/>
<sequence length="95" mass="11374">MLCKDKDWKMFPQMHQLVINSWHILKSFLKEDEVVRYSNGCNPLPYKPQIKNIKDWHRKKRDTSKEEVPVASTRKLQASQPPQDGKKNKKTNRRK</sequence>
<dbReference type="AlphaFoldDB" id="A0A9Q3EZA7"/>
<protein>
    <submittedName>
        <fullName evidence="2">Uncharacterized protein</fullName>
    </submittedName>
</protein>
<name>A0A9Q3EZA7_9BASI</name>
<comment type="caution">
    <text evidence="2">The sequence shown here is derived from an EMBL/GenBank/DDBJ whole genome shotgun (WGS) entry which is preliminary data.</text>
</comment>
<evidence type="ECO:0000313" key="2">
    <source>
        <dbReference type="EMBL" id="MBW0529714.1"/>
    </source>
</evidence>
<organism evidence="2 3">
    <name type="scientific">Austropuccinia psidii MF-1</name>
    <dbReference type="NCBI Taxonomy" id="1389203"/>
    <lineage>
        <taxon>Eukaryota</taxon>
        <taxon>Fungi</taxon>
        <taxon>Dikarya</taxon>
        <taxon>Basidiomycota</taxon>
        <taxon>Pucciniomycotina</taxon>
        <taxon>Pucciniomycetes</taxon>
        <taxon>Pucciniales</taxon>
        <taxon>Sphaerophragmiaceae</taxon>
        <taxon>Austropuccinia</taxon>
    </lineage>
</organism>
<gene>
    <name evidence="2" type="ORF">O181_069429</name>
</gene>
<dbReference type="EMBL" id="AVOT02035370">
    <property type="protein sequence ID" value="MBW0529714.1"/>
    <property type="molecule type" value="Genomic_DNA"/>
</dbReference>
<keyword evidence="3" id="KW-1185">Reference proteome</keyword>
<accession>A0A9Q3EZA7</accession>